<keyword evidence="3" id="KW-1185">Reference proteome</keyword>
<evidence type="ECO:0000313" key="3">
    <source>
        <dbReference type="Proteomes" id="UP000199656"/>
    </source>
</evidence>
<proteinExistence type="predicted"/>
<evidence type="ECO:0000313" key="2">
    <source>
        <dbReference type="EMBL" id="SEA42912.1"/>
    </source>
</evidence>
<keyword evidence="1" id="KW-1133">Transmembrane helix</keyword>
<dbReference type="STRING" id="408074.SAMN05660909_01871"/>
<protein>
    <submittedName>
        <fullName evidence="2">Uncharacterized protein</fullName>
    </submittedName>
</protein>
<dbReference type="EMBL" id="FNRL01000007">
    <property type="protein sequence ID" value="SEA42912.1"/>
    <property type="molecule type" value="Genomic_DNA"/>
</dbReference>
<accession>A0A1H4B4Y5</accession>
<gene>
    <name evidence="2" type="ORF">SAMN05660909_01871</name>
</gene>
<name>A0A1H4B4Y5_9BACT</name>
<dbReference type="Proteomes" id="UP000199656">
    <property type="component" value="Unassembled WGS sequence"/>
</dbReference>
<dbReference type="AlphaFoldDB" id="A0A1H4B4Y5"/>
<feature type="transmembrane region" description="Helical" evidence="1">
    <location>
        <begin position="20"/>
        <end position="38"/>
    </location>
</feature>
<sequence>MENQHPADEKPPLFPSWNYWYVLVIAWLVLLIVLFYCFTKTFS</sequence>
<keyword evidence="1" id="KW-0812">Transmembrane</keyword>
<keyword evidence="1" id="KW-0472">Membrane</keyword>
<evidence type="ECO:0000256" key="1">
    <source>
        <dbReference type="SAM" id="Phobius"/>
    </source>
</evidence>
<reference evidence="3" key="1">
    <citation type="submission" date="2016-10" db="EMBL/GenBank/DDBJ databases">
        <authorList>
            <person name="Varghese N."/>
            <person name="Submissions S."/>
        </authorList>
    </citation>
    <scope>NUCLEOTIDE SEQUENCE [LARGE SCALE GENOMIC DNA]</scope>
    <source>
        <strain evidence="3">DSM 23920</strain>
    </source>
</reference>
<dbReference type="RefSeq" id="WP_258522418.1">
    <property type="nucleotide sequence ID" value="NZ_BKAT01000025.1"/>
</dbReference>
<organism evidence="2 3">
    <name type="scientific">Chitinophaga terrae</name>
    <name type="common">ex Kim and Jung 2007</name>
    <dbReference type="NCBI Taxonomy" id="408074"/>
    <lineage>
        <taxon>Bacteria</taxon>
        <taxon>Pseudomonadati</taxon>
        <taxon>Bacteroidota</taxon>
        <taxon>Chitinophagia</taxon>
        <taxon>Chitinophagales</taxon>
        <taxon>Chitinophagaceae</taxon>
        <taxon>Chitinophaga</taxon>
    </lineage>
</organism>